<evidence type="ECO:0000313" key="9">
    <source>
        <dbReference type="Proteomes" id="UP000601597"/>
    </source>
</evidence>
<protein>
    <submittedName>
        <fullName evidence="8">Monovalent cation/H+ antiporter subunit E</fullName>
    </submittedName>
</protein>
<feature type="transmembrane region" description="Helical" evidence="7">
    <location>
        <begin position="63"/>
        <end position="86"/>
    </location>
</feature>
<feature type="transmembrane region" description="Helical" evidence="7">
    <location>
        <begin position="12"/>
        <end position="43"/>
    </location>
</feature>
<organism evidence="8 9">
    <name type="scientific">Marinobacter zhanjiangensis</name>
    <dbReference type="NCBI Taxonomy" id="578215"/>
    <lineage>
        <taxon>Bacteria</taxon>
        <taxon>Pseudomonadati</taxon>
        <taxon>Pseudomonadota</taxon>
        <taxon>Gammaproteobacteria</taxon>
        <taxon>Pseudomonadales</taxon>
        <taxon>Marinobacteraceae</taxon>
        <taxon>Marinobacter</taxon>
    </lineage>
</organism>
<evidence type="ECO:0000256" key="4">
    <source>
        <dbReference type="ARBA" id="ARBA00022692"/>
    </source>
</evidence>
<keyword evidence="6 7" id="KW-0472">Membrane</keyword>
<name>A0ABQ3B955_9GAMM</name>
<dbReference type="EMBL" id="BMXV01000007">
    <property type="protein sequence ID" value="GGY81333.1"/>
    <property type="molecule type" value="Genomic_DNA"/>
</dbReference>
<accession>A0ABQ3B955</accession>
<evidence type="ECO:0000256" key="2">
    <source>
        <dbReference type="ARBA" id="ARBA00006228"/>
    </source>
</evidence>
<dbReference type="RefSeq" id="WP_189577684.1">
    <property type="nucleotide sequence ID" value="NZ_BMXV01000007.1"/>
</dbReference>
<sequence length="163" mass="18349">MTAERLGFPQPWLTVALFVVWQFLADGVSGASVVMGLILAIVIPQITHRFWPDHPRLSRPWVLVRYLVVVFYDIIVASITVTILILNPRRPRPAFVSYPLTLNHPLGVTILASTISLTPGTVSSDVSDDGRLLLIHALDVDDEAELIRTIHERYEKPLLEMFQ</sequence>
<dbReference type="NCBIfam" id="NF006518">
    <property type="entry name" value="PRK08965.1-2"/>
    <property type="match status" value="1"/>
</dbReference>
<evidence type="ECO:0000256" key="5">
    <source>
        <dbReference type="ARBA" id="ARBA00022989"/>
    </source>
</evidence>
<dbReference type="InterPro" id="IPR002758">
    <property type="entry name" value="Cation_antiport_E"/>
</dbReference>
<dbReference type="PANTHER" id="PTHR34584">
    <property type="entry name" value="NA(+)/H(+) ANTIPORTER SUBUNIT E1"/>
    <property type="match status" value="1"/>
</dbReference>
<comment type="caution">
    <text evidence="8">The sequence shown here is derived from an EMBL/GenBank/DDBJ whole genome shotgun (WGS) entry which is preliminary data.</text>
</comment>
<comment type="subcellular location">
    <subcellularLocation>
        <location evidence="1">Cell membrane</location>
        <topology evidence="1">Multi-pass membrane protein</topology>
    </subcellularLocation>
</comment>
<keyword evidence="3" id="KW-1003">Cell membrane</keyword>
<comment type="similarity">
    <text evidence="2">Belongs to the CPA3 antiporters (TC 2.A.63) subunit E family.</text>
</comment>
<proteinExistence type="inferred from homology"/>
<keyword evidence="4 7" id="KW-0812">Transmembrane</keyword>
<dbReference type="PANTHER" id="PTHR34584:SF1">
    <property type="entry name" value="NA(+)_H(+) ANTIPORTER SUBUNIT E1"/>
    <property type="match status" value="1"/>
</dbReference>
<reference evidence="9" key="1">
    <citation type="journal article" date="2019" name="Int. J. Syst. Evol. Microbiol.">
        <title>The Global Catalogue of Microorganisms (GCM) 10K type strain sequencing project: providing services to taxonomists for standard genome sequencing and annotation.</title>
        <authorList>
            <consortium name="The Broad Institute Genomics Platform"/>
            <consortium name="The Broad Institute Genome Sequencing Center for Infectious Disease"/>
            <person name="Wu L."/>
            <person name="Ma J."/>
        </authorList>
    </citation>
    <scope>NUCLEOTIDE SEQUENCE [LARGE SCALE GENOMIC DNA]</scope>
    <source>
        <strain evidence="9">KCTC 22280</strain>
    </source>
</reference>
<keyword evidence="9" id="KW-1185">Reference proteome</keyword>
<evidence type="ECO:0000256" key="1">
    <source>
        <dbReference type="ARBA" id="ARBA00004651"/>
    </source>
</evidence>
<evidence type="ECO:0000313" key="8">
    <source>
        <dbReference type="EMBL" id="GGY81333.1"/>
    </source>
</evidence>
<keyword evidence="5 7" id="KW-1133">Transmembrane helix</keyword>
<dbReference type="Proteomes" id="UP000601597">
    <property type="component" value="Unassembled WGS sequence"/>
</dbReference>
<evidence type="ECO:0000256" key="3">
    <source>
        <dbReference type="ARBA" id="ARBA00022475"/>
    </source>
</evidence>
<dbReference type="PIRSF" id="PIRSF019239">
    <property type="entry name" value="MrpE"/>
    <property type="match status" value="1"/>
</dbReference>
<evidence type="ECO:0000256" key="7">
    <source>
        <dbReference type="SAM" id="Phobius"/>
    </source>
</evidence>
<evidence type="ECO:0000256" key="6">
    <source>
        <dbReference type="ARBA" id="ARBA00023136"/>
    </source>
</evidence>
<gene>
    <name evidence="8" type="ORF">GCM10007071_30910</name>
</gene>
<dbReference type="Pfam" id="PF01899">
    <property type="entry name" value="MNHE"/>
    <property type="match status" value="1"/>
</dbReference>